<dbReference type="AlphaFoldDB" id="A0A1I7XQH1"/>
<name>A0A1I7XQH1_HETBA</name>
<protein>
    <submittedName>
        <fullName evidence="3">Uncharacterized protein</fullName>
    </submittedName>
</protein>
<sequence>MARITRILTSSDSAIKAAEVQFSSRRRTFGSIAMFCPLKITSPYKLEEHTVTLENTEKPSERTAASRKHSYLRSKPQPKKNIIITLVSILSFLTPVSTKDKHDKEFAIYSEHYQQNRFLIYHTNNKISWENVKRQGHIRQITDSEIDENPCGPICQCPDWAQSCSF</sequence>
<dbReference type="WBParaSite" id="Hba_20042">
    <property type="protein sequence ID" value="Hba_20042"/>
    <property type="gene ID" value="Hba_20042"/>
</dbReference>
<evidence type="ECO:0000256" key="1">
    <source>
        <dbReference type="SAM" id="MobiDB-lite"/>
    </source>
</evidence>
<feature type="region of interest" description="Disordered" evidence="1">
    <location>
        <begin position="53"/>
        <end position="74"/>
    </location>
</feature>
<reference evidence="3" key="1">
    <citation type="submission" date="2016-11" db="UniProtKB">
        <authorList>
            <consortium name="WormBaseParasite"/>
        </authorList>
    </citation>
    <scope>IDENTIFICATION</scope>
</reference>
<proteinExistence type="predicted"/>
<accession>A0A1I7XQH1</accession>
<organism evidence="2 3">
    <name type="scientific">Heterorhabditis bacteriophora</name>
    <name type="common">Entomopathogenic nematode worm</name>
    <dbReference type="NCBI Taxonomy" id="37862"/>
    <lineage>
        <taxon>Eukaryota</taxon>
        <taxon>Metazoa</taxon>
        <taxon>Ecdysozoa</taxon>
        <taxon>Nematoda</taxon>
        <taxon>Chromadorea</taxon>
        <taxon>Rhabditida</taxon>
        <taxon>Rhabditina</taxon>
        <taxon>Rhabditomorpha</taxon>
        <taxon>Strongyloidea</taxon>
        <taxon>Heterorhabditidae</taxon>
        <taxon>Heterorhabditis</taxon>
    </lineage>
</organism>
<dbReference type="Proteomes" id="UP000095283">
    <property type="component" value="Unplaced"/>
</dbReference>
<feature type="compositionally biased region" description="Basic residues" evidence="1">
    <location>
        <begin position="65"/>
        <end position="74"/>
    </location>
</feature>
<evidence type="ECO:0000313" key="2">
    <source>
        <dbReference type="Proteomes" id="UP000095283"/>
    </source>
</evidence>
<keyword evidence="2" id="KW-1185">Reference proteome</keyword>
<evidence type="ECO:0000313" key="3">
    <source>
        <dbReference type="WBParaSite" id="Hba_20042"/>
    </source>
</evidence>